<gene>
    <name evidence="1" type="ORF">DLM78_22585</name>
</gene>
<reference evidence="2" key="1">
    <citation type="submission" date="2018-05" db="EMBL/GenBank/DDBJ databases">
        <title>Leptospira yasudae sp. nov. and Leptospira stimsonii sp. nov., two pathogenic species of the genus Leptospira isolated from environmental sources.</title>
        <authorList>
            <person name="Casanovas-Massana A."/>
            <person name="Hamond C."/>
            <person name="Santos L.A."/>
            <person name="Hacker K.P."/>
            <person name="Balassiano I."/>
            <person name="Medeiros M.A."/>
            <person name="Reis M.G."/>
            <person name="Ko A.I."/>
            <person name="Wunder E.A."/>
        </authorList>
    </citation>
    <scope>NUCLEOTIDE SEQUENCE [LARGE SCALE GENOMIC DNA]</scope>
    <source>
        <strain evidence="2">AMB6-RJ</strain>
    </source>
</reference>
<evidence type="ECO:0000313" key="2">
    <source>
        <dbReference type="Proteomes" id="UP000266669"/>
    </source>
</evidence>
<dbReference type="AlphaFoldDB" id="A0A8B3CJR2"/>
<dbReference type="EMBL" id="QHCS01000010">
    <property type="protein sequence ID" value="RHX83291.1"/>
    <property type="molecule type" value="Genomic_DNA"/>
</dbReference>
<evidence type="ECO:0008006" key="3">
    <source>
        <dbReference type="Google" id="ProtNLM"/>
    </source>
</evidence>
<accession>A0A8B3CJR2</accession>
<comment type="caution">
    <text evidence="1">The sequence shown here is derived from an EMBL/GenBank/DDBJ whole genome shotgun (WGS) entry which is preliminary data.</text>
</comment>
<dbReference type="RefSeq" id="WP_118984018.1">
    <property type="nucleotide sequence ID" value="NZ_QHCS01000010.1"/>
</dbReference>
<proteinExistence type="predicted"/>
<dbReference type="Proteomes" id="UP000266669">
    <property type="component" value="Unassembled WGS sequence"/>
</dbReference>
<dbReference type="NCBIfam" id="NF047533">
    <property type="entry name" value="LBL_2463_fam"/>
    <property type="match status" value="1"/>
</dbReference>
<organism evidence="1 2">
    <name type="scientific">Leptospira stimsonii</name>
    <dbReference type="NCBI Taxonomy" id="2202203"/>
    <lineage>
        <taxon>Bacteria</taxon>
        <taxon>Pseudomonadati</taxon>
        <taxon>Spirochaetota</taxon>
        <taxon>Spirochaetia</taxon>
        <taxon>Leptospirales</taxon>
        <taxon>Leptospiraceae</taxon>
        <taxon>Leptospira</taxon>
    </lineage>
</organism>
<sequence length="209" mass="23702">MSHTIAVSKSKIQTSLIGHQINGLESPEELMEVKKFISMVFAGGGYIKSSYTAFDLDQWSTWFYVTTENGLILSAMRVVEKRPNNFLPIEMAIIKGTDPPKRYVVLEDHVADWNSVAFVNSRTGWRAAVLNFAMVARFCLEKKYNMVYGFYDLKMPSIVRIYESVGVSLSEKYNKPVYFPESTLNGKPVQLSIIEIHKASLQKTVSKII</sequence>
<name>A0A8B3CJR2_9LEPT</name>
<evidence type="ECO:0000313" key="1">
    <source>
        <dbReference type="EMBL" id="RHX83291.1"/>
    </source>
</evidence>
<protein>
    <recommendedName>
        <fullName evidence="3">N-acetyltransferase</fullName>
    </recommendedName>
</protein>